<gene>
    <name evidence="2" type="ORF">BXY45_13226</name>
</gene>
<feature type="region of interest" description="Disordered" evidence="1">
    <location>
        <begin position="174"/>
        <end position="198"/>
    </location>
</feature>
<dbReference type="RefSeq" id="WP_174976640.1">
    <property type="nucleotide sequence ID" value="NZ_QGDQ01000032.1"/>
</dbReference>
<feature type="region of interest" description="Disordered" evidence="1">
    <location>
        <begin position="220"/>
        <end position="244"/>
    </location>
</feature>
<dbReference type="EMBL" id="QGDQ01000032">
    <property type="protein sequence ID" value="PWJ48148.1"/>
    <property type="molecule type" value="Genomic_DNA"/>
</dbReference>
<organism evidence="2 3">
    <name type="scientific">Quadrisphaera granulorum</name>
    <dbReference type="NCBI Taxonomy" id="317664"/>
    <lineage>
        <taxon>Bacteria</taxon>
        <taxon>Bacillati</taxon>
        <taxon>Actinomycetota</taxon>
        <taxon>Actinomycetes</taxon>
        <taxon>Kineosporiales</taxon>
        <taxon>Kineosporiaceae</taxon>
        <taxon>Quadrisphaera</taxon>
    </lineage>
</organism>
<accession>A0A315ZTE3</accession>
<proteinExistence type="predicted"/>
<name>A0A315ZTE3_9ACTN</name>
<sequence length="244" mass="25419">MVDHPRRPAFLGPAALDTMRGGGDPALREEAAQTTARLIVDGARDSEDAQVAARLVGLADEHGLEVLSSLWADAPADSLAGALWRLFALRQWVHADPVGAAREFEEGRRSLPVMEVVAGVGDPPGPDEVRASVDAVLRGLARGDVPTTFERAAAFARVVAAGRAARAAYDVQEAPGGAQGGTLRSPALSRGTGGPTESAVRLVRTAEQLEAAARQVRLERWEATTGSSRPAESVHNATDDAPGG</sequence>
<reference evidence="2 3" key="1">
    <citation type="submission" date="2018-03" db="EMBL/GenBank/DDBJ databases">
        <title>Genomic Encyclopedia of Archaeal and Bacterial Type Strains, Phase II (KMG-II): from individual species to whole genera.</title>
        <authorList>
            <person name="Goeker M."/>
        </authorList>
    </citation>
    <scope>NUCLEOTIDE SEQUENCE [LARGE SCALE GENOMIC DNA]</scope>
    <source>
        <strain evidence="2 3">DSM 44889</strain>
    </source>
</reference>
<dbReference type="AlphaFoldDB" id="A0A315ZTE3"/>
<evidence type="ECO:0000313" key="3">
    <source>
        <dbReference type="Proteomes" id="UP000245469"/>
    </source>
</evidence>
<protein>
    <submittedName>
        <fullName evidence="2">Uncharacterized protein</fullName>
    </submittedName>
</protein>
<keyword evidence="3" id="KW-1185">Reference proteome</keyword>
<dbReference type="Proteomes" id="UP000245469">
    <property type="component" value="Unassembled WGS sequence"/>
</dbReference>
<comment type="caution">
    <text evidence="2">The sequence shown here is derived from an EMBL/GenBank/DDBJ whole genome shotgun (WGS) entry which is preliminary data.</text>
</comment>
<evidence type="ECO:0000313" key="2">
    <source>
        <dbReference type="EMBL" id="PWJ48148.1"/>
    </source>
</evidence>
<evidence type="ECO:0000256" key="1">
    <source>
        <dbReference type="SAM" id="MobiDB-lite"/>
    </source>
</evidence>